<keyword evidence="2" id="KW-1185">Reference proteome</keyword>
<dbReference type="Proteomes" id="UP001162031">
    <property type="component" value="Unassembled WGS sequence"/>
</dbReference>
<accession>A0AAV0T4P1</accession>
<evidence type="ECO:0000313" key="2">
    <source>
        <dbReference type="Proteomes" id="UP001162031"/>
    </source>
</evidence>
<comment type="caution">
    <text evidence="1">The sequence shown here is derived from an EMBL/GenBank/DDBJ whole genome shotgun (WGS) entry which is preliminary data.</text>
</comment>
<proteinExistence type="predicted"/>
<reference evidence="1" key="1">
    <citation type="submission" date="2022-12" db="EMBL/GenBank/DDBJ databases">
        <authorList>
            <person name="Webb A."/>
        </authorList>
    </citation>
    <scope>NUCLEOTIDE SEQUENCE</scope>
    <source>
        <strain evidence="1">Hp1</strain>
    </source>
</reference>
<dbReference type="AlphaFoldDB" id="A0AAV0T4P1"/>
<organism evidence="1 2">
    <name type="scientific">Hyaloperonospora brassicae</name>
    <name type="common">Brassica downy mildew</name>
    <name type="synonym">Peronospora brassicae</name>
    <dbReference type="NCBI Taxonomy" id="162125"/>
    <lineage>
        <taxon>Eukaryota</taxon>
        <taxon>Sar</taxon>
        <taxon>Stramenopiles</taxon>
        <taxon>Oomycota</taxon>
        <taxon>Peronosporomycetes</taxon>
        <taxon>Peronosporales</taxon>
        <taxon>Peronosporaceae</taxon>
        <taxon>Hyaloperonospora</taxon>
    </lineage>
</organism>
<evidence type="ECO:0000313" key="1">
    <source>
        <dbReference type="EMBL" id="CAI5713011.1"/>
    </source>
</evidence>
<dbReference type="EMBL" id="CANTFL010000089">
    <property type="protein sequence ID" value="CAI5713011.1"/>
    <property type="molecule type" value="Genomic_DNA"/>
</dbReference>
<name>A0AAV0T4P1_HYABA</name>
<gene>
    <name evidence="1" type="ORF">HBR001_LOCUS961</name>
</gene>
<protein>
    <recommendedName>
        <fullName evidence="3">Senescence domain-containing protein</fullName>
    </recommendedName>
</protein>
<sequence>MDRKTSVVQPHLTAGTLTIRVRRLEAAAAAASPARPTSLKPHAVRFVVGKAGRTSKFTKLGTAVDERLQLPVHGATASDQQSVTLTIVHKKRGNKRKTLVTTVQPLAEFLEAPLERRLTFTFGATAAPTTVVLYFCVQWEPTPTDDALARVAPVHSPYFLRAQYYYDTGKRVYGYTTSFRLVAPFARFGEHSATRVLAAVSGKSLVDIEAAWVNPSLAALDGCVDAGVSTVLTALYSAQQTALQTKDEALAAATHVALKTGAAVVSVKDFATEKAVCVSSCALDVVKGVAVAVLRHVPVLGAKLTA</sequence>
<evidence type="ECO:0008006" key="3">
    <source>
        <dbReference type="Google" id="ProtNLM"/>
    </source>
</evidence>